<proteinExistence type="predicted"/>
<accession>A0A0N5D4X2</accession>
<dbReference type="Gene3D" id="1.25.40.1040">
    <property type="match status" value="1"/>
</dbReference>
<dbReference type="WBParaSite" id="TCLT_0000803301-mRNA-1">
    <property type="protein sequence ID" value="TCLT_0000803301-mRNA-1"/>
    <property type="gene ID" value="TCLT_0000803301"/>
</dbReference>
<dbReference type="InterPro" id="IPR011990">
    <property type="entry name" value="TPR-like_helical_dom_sf"/>
</dbReference>
<dbReference type="EMBL" id="UYYF01004571">
    <property type="protein sequence ID" value="VDN05538.1"/>
    <property type="molecule type" value="Genomic_DNA"/>
</dbReference>
<reference evidence="3" key="1">
    <citation type="submission" date="2017-02" db="UniProtKB">
        <authorList>
            <consortium name="WormBaseParasite"/>
        </authorList>
    </citation>
    <scope>IDENTIFICATION</scope>
</reference>
<dbReference type="Proteomes" id="UP000276776">
    <property type="component" value="Unassembled WGS sequence"/>
</dbReference>
<dbReference type="SUPFAM" id="SSF48452">
    <property type="entry name" value="TPR-like"/>
    <property type="match status" value="1"/>
</dbReference>
<reference evidence="1 2" key="2">
    <citation type="submission" date="2018-11" db="EMBL/GenBank/DDBJ databases">
        <authorList>
            <consortium name="Pathogen Informatics"/>
        </authorList>
    </citation>
    <scope>NUCLEOTIDE SEQUENCE [LARGE SCALE GENOMIC DNA]</scope>
</reference>
<dbReference type="PANTHER" id="PTHR22767:SF3">
    <property type="entry name" value="N-ALPHA-ACETYLTRANSFERASE 25, NATB AUXILIARY SUBUNIT"/>
    <property type="match status" value="1"/>
</dbReference>
<gene>
    <name evidence="1" type="ORF">TCLT_LOCUS8022</name>
</gene>
<dbReference type="OMA" id="NIMSIVM"/>
<dbReference type="AlphaFoldDB" id="A0A0N5D4X2"/>
<dbReference type="STRING" id="103827.A0A0N5D4X2"/>
<evidence type="ECO:0000313" key="2">
    <source>
        <dbReference type="Proteomes" id="UP000276776"/>
    </source>
</evidence>
<name>A0A0N5D4X2_THECL</name>
<dbReference type="PANTHER" id="PTHR22767">
    <property type="entry name" value="N-TERMINAL ACETYLTRANSFERASE-RELATED"/>
    <property type="match status" value="1"/>
</dbReference>
<dbReference type="OrthoDB" id="1874341at2759"/>
<organism evidence="3">
    <name type="scientific">Thelazia callipaeda</name>
    <name type="common">Oriental eyeworm</name>
    <name type="synonym">Parasitic nematode</name>
    <dbReference type="NCBI Taxonomy" id="103827"/>
    <lineage>
        <taxon>Eukaryota</taxon>
        <taxon>Metazoa</taxon>
        <taxon>Ecdysozoa</taxon>
        <taxon>Nematoda</taxon>
        <taxon>Chromadorea</taxon>
        <taxon>Rhabditida</taxon>
        <taxon>Spirurina</taxon>
        <taxon>Spiruromorpha</taxon>
        <taxon>Thelazioidea</taxon>
        <taxon>Thelaziidae</taxon>
        <taxon>Thelazia</taxon>
    </lineage>
</organism>
<evidence type="ECO:0000313" key="3">
    <source>
        <dbReference type="WBParaSite" id="TCLT_0000803301-mRNA-1"/>
    </source>
</evidence>
<keyword evidence="2" id="KW-1185">Reference proteome</keyword>
<sequence>MSKSSDQIVLERRLKPIYDAIDAGNNKKAMQEADKVLKKHPNTHCAKALKALSLIRAERLNEAWPLIEETESMKDDFDENTLQALCHCFKEAYTPERISLLYEKICTRYPKNEQYLTHLFMSYVRVRNYKQQQKTALALYKEFQRNPYFFWNIMSIVMQAISGDEQLAQTMLYPLAEKLVAKMIDSNLIQTEAGLPDDWSLWTFLFDSTFELLKSIDEELKKKYVVF</sequence>
<dbReference type="GO" id="GO:0031416">
    <property type="term" value="C:NatB complex"/>
    <property type="evidence" value="ECO:0007669"/>
    <property type="project" value="TreeGrafter"/>
</dbReference>
<protein>
    <submittedName>
        <fullName evidence="3">N-terminal acetyltransferase B complex subunit MDM20 homolog</fullName>
    </submittedName>
</protein>
<evidence type="ECO:0000313" key="1">
    <source>
        <dbReference type="EMBL" id="VDN05538.1"/>
    </source>
</evidence>